<comment type="similarity">
    <text evidence="3">Belongs to the RAPGEF2 family.</text>
</comment>
<dbReference type="PROSITE" id="PS50106">
    <property type="entry name" value="PDZ"/>
    <property type="match status" value="1"/>
</dbReference>
<feature type="compositionally biased region" description="Polar residues" evidence="10">
    <location>
        <begin position="935"/>
        <end position="956"/>
    </location>
</feature>
<dbReference type="InterPro" id="IPR023578">
    <property type="entry name" value="Ras_GEF_dom_sf"/>
</dbReference>
<dbReference type="FunFam" id="2.60.120.10:FF:000019">
    <property type="entry name" value="rap guanine nucleotide exchange factor 6 isoform X1"/>
    <property type="match status" value="1"/>
</dbReference>
<evidence type="ECO:0000256" key="5">
    <source>
        <dbReference type="ARBA" id="ARBA00022490"/>
    </source>
</evidence>
<dbReference type="FunFam" id="1.10.840.10:FF:000001">
    <property type="entry name" value="Rap guanine nucleotide exchange factor (GEF) 6"/>
    <property type="match status" value="1"/>
</dbReference>
<dbReference type="CDD" id="cd01785">
    <property type="entry name" value="RA_PDZ-GEF1"/>
    <property type="match status" value="1"/>
</dbReference>
<dbReference type="Gene3D" id="2.30.42.10">
    <property type="match status" value="1"/>
</dbReference>
<feature type="region of interest" description="Disordered" evidence="10">
    <location>
        <begin position="1084"/>
        <end position="1110"/>
    </location>
</feature>
<proteinExistence type="inferred from homology"/>
<evidence type="ECO:0000256" key="2">
    <source>
        <dbReference type="ARBA" id="ARBA00004496"/>
    </source>
</evidence>
<evidence type="ECO:0000256" key="7">
    <source>
        <dbReference type="ARBA" id="ARBA00022658"/>
    </source>
</evidence>
<dbReference type="PANTHER" id="PTHR45161:SF4">
    <property type="entry name" value="RAP GUANINE NUCLEOTIDE EXCHANGE FACTOR 6"/>
    <property type="match status" value="1"/>
</dbReference>
<evidence type="ECO:0000313" key="17">
    <source>
        <dbReference type="Proteomes" id="UP001501920"/>
    </source>
</evidence>
<dbReference type="SMART" id="SM00228">
    <property type="entry name" value="PDZ"/>
    <property type="match status" value="1"/>
</dbReference>
<evidence type="ECO:0000259" key="15">
    <source>
        <dbReference type="PROSITE" id="PS50212"/>
    </source>
</evidence>
<organism evidence="16 17">
    <name type="scientific">Pygocentrus nattereri</name>
    <name type="common">Red-bellied piranha</name>
    <dbReference type="NCBI Taxonomy" id="42514"/>
    <lineage>
        <taxon>Eukaryota</taxon>
        <taxon>Metazoa</taxon>
        <taxon>Chordata</taxon>
        <taxon>Craniata</taxon>
        <taxon>Vertebrata</taxon>
        <taxon>Euteleostomi</taxon>
        <taxon>Actinopterygii</taxon>
        <taxon>Neopterygii</taxon>
        <taxon>Teleostei</taxon>
        <taxon>Ostariophysi</taxon>
        <taxon>Characiformes</taxon>
        <taxon>Characoidei</taxon>
        <taxon>Pygocentrus</taxon>
    </lineage>
</organism>
<dbReference type="Pfam" id="PF00788">
    <property type="entry name" value="RA"/>
    <property type="match status" value="1"/>
</dbReference>
<feature type="compositionally biased region" description="Polar residues" evidence="10">
    <location>
        <begin position="1007"/>
        <end position="1024"/>
    </location>
</feature>
<dbReference type="CDD" id="cd06224">
    <property type="entry name" value="REM"/>
    <property type="match status" value="1"/>
</dbReference>
<evidence type="ECO:0000259" key="12">
    <source>
        <dbReference type="PROSITE" id="PS50042"/>
    </source>
</evidence>
<evidence type="ECO:0000256" key="4">
    <source>
        <dbReference type="ARBA" id="ARBA00022475"/>
    </source>
</evidence>
<evidence type="ECO:0008006" key="18">
    <source>
        <dbReference type="Google" id="ProtNLM"/>
    </source>
</evidence>
<dbReference type="Gene3D" id="1.10.840.10">
    <property type="entry name" value="Ras guanine-nucleotide exchange factors catalytic domain"/>
    <property type="match status" value="1"/>
</dbReference>
<dbReference type="InterPro" id="IPR001478">
    <property type="entry name" value="PDZ"/>
</dbReference>
<keyword evidence="6" id="KW-0597">Phosphoprotein</keyword>
<dbReference type="FunFam" id="2.30.42.10:FF:000024">
    <property type="entry name" value="rap guanine nucleotide exchange factor 2 isoform X1"/>
    <property type="match status" value="1"/>
</dbReference>
<evidence type="ECO:0000256" key="8">
    <source>
        <dbReference type="ARBA" id="ARBA00023136"/>
    </source>
</evidence>
<dbReference type="GeneTree" id="ENSGT00940000158124"/>
<sequence>MDLSGLPEAPVDSEDEEEEDEDIERASDPLLGRDLVRECLEKEPVDRNDDDIEQLLEFMHQLPAFANMTMLVRRELCTVMVFEVVEQAGTIILQDKQELDQWYVILNGAVEISHEDGRTEILCMGNSFGISASLDKQYMNGEVRTKMDDCQFVCIAQEDYWRILNHVEKNTHKVEEEGEIVMVKEHRELDRSGTRKGHIVIKGTPERLIMHLVEEPSVVDPTYIEDFLLTYRTFLSSPMEVGKKLLEWFNIDGLRDTVTRIVLLWVNNHFNDFEGNPSMTQFLEDFEILLDETKMKGHLRLLNIACAAKAKWRQVTLQKPSRESPLHFSLQGGSERGFGIFVETVEQGSKAAEAGLKRGDQIMEINGQNFENISYSKAMDILKNNTHLSLTVKTNIFVFKELQSRIRHEKKNGGLHIPKIQEKKGNRFSIAELPGDLEFPSDSKSQKKMKANTVSGGRNKIRKMLEKTRFSILPPKPFSDGGVGQSQDDSIVGTKQCRHSVAIMPIPGSLSSSSPDLLQPATSVLDFANPADIPDQVIRVFKADQQSCYIIISKDTTAKDVVSHVVNEFGLIAAPETYSLCEVSISPEGVIKQRRLPDQLSKLADRIQLNGRYYLKNNMETETLCSDEDAQELLRESQISLLQLSTVEVAAQLSMRDFGIFRNIESTDSGTRGHLKQFEELINQETFWVAAEILREANTLKRMKIIKHFIKIALHCRECKNFNSMFAIISGLNLSPVSRLRSTWEKLPSKYEKLFRDLQDIFDPSRNMAKYRNILSSQSVQPPIIPLFPVVKKDLTFLHEGNDSIVDGLVNFEKLRMIAKEIRNVVRMTSANMDPALMFRQRKKRWKSLGSLSQGSTNSNLLDVQGGHKKRVRRSSLLNAKKLYEDAQMARKVKQYLAHLQVETDEEKFQIMSLQCEPAYSTLSKNLSERRSTKSDMSPVSMRSTPSSAKSQNRVSQVLQVPPVSLYPLRKKSIAKDLAAAYSNSPQVVKKTSISTEECSGKRTEDATSTVSSLHSSPTVSPQGSPRKGEQWEHSTSCILCIGVSYVCYFFSSSHYRLFLFVSSSLVRHSVTRGSTFTSSISTEELTPDHTSVSEAADSGRGSWTSCSSNSHDNFQSLQAQRALDLMNHRHPPMGGPIAEVEAGPAWSEDQMASRSSLSDTYEGSYGTIKRKAAEHSGQGETANGQQSTDPAYKTVTSSTEKGLIGEGLSDDRYRAPPPTPPGYQGLALGDEGGALRPPHLKPPDYSVALQRSKLLQSPGTLADARRLVAGQRGSLARPPSVILQALADTQQWQFPKA</sequence>
<feature type="region of interest" description="Disordered" evidence="10">
    <location>
        <begin position="1172"/>
        <end position="1242"/>
    </location>
</feature>
<feature type="compositionally biased region" description="Polar residues" evidence="10">
    <location>
        <begin position="1179"/>
        <end position="1201"/>
    </location>
</feature>
<keyword evidence="5" id="KW-0963">Cytoplasm</keyword>
<keyword evidence="17" id="KW-1185">Reference proteome</keyword>
<reference evidence="16" key="3">
    <citation type="submission" date="2025-09" db="UniProtKB">
        <authorList>
            <consortium name="Ensembl"/>
        </authorList>
    </citation>
    <scope>IDENTIFICATION</scope>
</reference>
<name>A0A3B4E1P7_PYGNA</name>
<dbReference type="InterPro" id="IPR000595">
    <property type="entry name" value="cNMP-bd_dom"/>
</dbReference>
<dbReference type="Proteomes" id="UP001501920">
    <property type="component" value="Chromosome 16"/>
</dbReference>
<dbReference type="SMART" id="SM00100">
    <property type="entry name" value="cNMP"/>
    <property type="match status" value="1"/>
</dbReference>
<dbReference type="PROSITE" id="PS50042">
    <property type="entry name" value="CNMP_BINDING_3"/>
    <property type="match status" value="1"/>
</dbReference>
<evidence type="ECO:0000256" key="3">
    <source>
        <dbReference type="ARBA" id="ARBA00010829"/>
    </source>
</evidence>
<dbReference type="CDD" id="cd00155">
    <property type="entry name" value="RasGEF"/>
    <property type="match status" value="1"/>
</dbReference>
<feature type="domain" description="Ras-associating" evidence="14">
    <location>
        <begin position="534"/>
        <end position="620"/>
    </location>
</feature>
<evidence type="ECO:0000256" key="10">
    <source>
        <dbReference type="SAM" id="MobiDB-lite"/>
    </source>
</evidence>
<dbReference type="InterPro" id="IPR000159">
    <property type="entry name" value="RA_dom"/>
</dbReference>
<dbReference type="SUPFAM" id="SSF48366">
    <property type="entry name" value="Ras GEF"/>
    <property type="match status" value="1"/>
</dbReference>
<dbReference type="STRING" id="42514.ENSPNAP00000029159"/>
<dbReference type="InterPro" id="IPR018490">
    <property type="entry name" value="cNMP-bd_dom_sf"/>
</dbReference>
<feature type="region of interest" description="Disordered" evidence="10">
    <location>
        <begin position="925"/>
        <end position="956"/>
    </location>
</feature>
<feature type="compositionally biased region" description="Acidic residues" evidence="10">
    <location>
        <begin position="11"/>
        <end position="23"/>
    </location>
</feature>
<dbReference type="GO" id="GO:0007264">
    <property type="term" value="P:small GTPase-mediated signal transduction"/>
    <property type="evidence" value="ECO:0007669"/>
    <property type="project" value="InterPro"/>
</dbReference>
<dbReference type="SUPFAM" id="SSF50156">
    <property type="entry name" value="PDZ domain-like"/>
    <property type="match status" value="1"/>
</dbReference>
<feature type="domain" description="Cyclic nucleotide-binding" evidence="12">
    <location>
        <begin position="64"/>
        <end position="164"/>
    </location>
</feature>
<dbReference type="InterPro" id="IPR000651">
    <property type="entry name" value="Ras-like_Gua-exchang_fac_N"/>
</dbReference>
<dbReference type="Ensembl" id="ENSPNAT00000015987.2">
    <property type="protein sequence ID" value="ENSPNAP00000029159.2"/>
    <property type="gene ID" value="ENSPNAG00000015267.2"/>
</dbReference>
<dbReference type="Gene3D" id="2.60.120.10">
    <property type="entry name" value="Jelly Rolls"/>
    <property type="match status" value="1"/>
</dbReference>
<dbReference type="InterPro" id="IPR001895">
    <property type="entry name" value="RASGEF_cat_dom"/>
</dbReference>
<evidence type="ECO:0000259" key="13">
    <source>
        <dbReference type="PROSITE" id="PS50106"/>
    </source>
</evidence>
<dbReference type="CDD" id="cd06755">
    <property type="entry name" value="PDZ_RapGEF2_RapGEF6-like"/>
    <property type="match status" value="1"/>
</dbReference>
<dbReference type="PROSITE" id="PS50200">
    <property type="entry name" value="RA"/>
    <property type="match status" value="1"/>
</dbReference>
<dbReference type="InterPro" id="IPR036964">
    <property type="entry name" value="RASGEF_cat_dom_sf"/>
</dbReference>
<dbReference type="SMART" id="SM00314">
    <property type="entry name" value="RA"/>
    <property type="match status" value="1"/>
</dbReference>
<dbReference type="Pfam" id="PF00618">
    <property type="entry name" value="RasGEF_N"/>
    <property type="match status" value="1"/>
</dbReference>
<evidence type="ECO:0000259" key="14">
    <source>
        <dbReference type="PROSITE" id="PS50200"/>
    </source>
</evidence>
<evidence type="ECO:0000256" key="6">
    <source>
        <dbReference type="ARBA" id="ARBA00022553"/>
    </source>
</evidence>
<feature type="domain" description="Ras-GEF" evidence="11">
    <location>
        <begin position="645"/>
        <end position="862"/>
    </location>
</feature>
<dbReference type="Pfam" id="PF00027">
    <property type="entry name" value="cNMP_binding"/>
    <property type="match status" value="1"/>
</dbReference>
<dbReference type="CDD" id="cd00038">
    <property type="entry name" value="CAP_ED"/>
    <property type="match status" value="1"/>
</dbReference>
<dbReference type="SUPFAM" id="SSF54236">
    <property type="entry name" value="Ubiquitin-like"/>
    <property type="match status" value="1"/>
</dbReference>
<feature type="region of interest" description="Disordered" evidence="10">
    <location>
        <begin position="993"/>
        <end position="1030"/>
    </location>
</feature>
<dbReference type="Pfam" id="PF00617">
    <property type="entry name" value="RasGEF"/>
    <property type="match status" value="1"/>
</dbReference>
<dbReference type="InterPro" id="IPR029071">
    <property type="entry name" value="Ubiquitin-like_domsf"/>
</dbReference>
<evidence type="ECO:0000256" key="1">
    <source>
        <dbReference type="ARBA" id="ARBA00004236"/>
    </source>
</evidence>
<protein>
    <recommendedName>
        <fullName evidence="18">Rap guanine nucleotide exchange factor (GEF) 6</fullName>
    </recommendedName>
</protein>
<dbReference type="SMART" id="SM00229">
    <property type="entry name" value="RasGEFN"/>
    <property type="match status" value="1"/>
</dbReference>
<dbReference type="InterPro" id="IPR036034">
    <property type="entry name" value="PDZ_sf"/>
</dbReference>
<evidence type="ECO:0000313" key="16">
    <source>
        <dbReference type="Ensembl" id="ENSPNAP00000029159.2"/>
    </source>
</evidence>
<accession>A0A3B4E1P7</accession>
<dbReference type="SMART" id="SM00147">
    <property type="entry name" value="RasGEF"/>
    <property type="match status" value="1"/>
</dbReference>
<dbReference type="PANTHER" id="PTHR45161">
    <property type="entry name" value="CYTOSKELETON-ASSOCIATED PROTEIN 4"/>
    <property type="match status" value="1"/>
</dbReference>
<comment type="subcellular location">
    <subcellularLocation>
        <location evidence="1">Cell membrane</location>
    </subcellularLocation>
    <subcellularLocation>
        <location evidence="2">Cytoplasm</location>
    </subcellularLocation>
</comment>
<dbReference type="PROSITE" id="PS50212">
    <property type="entry name" value="RASGEF_NTER"/>
    <property type="match status" value="1"/>
</dbReference>
<reference evidence="16 17" key="1">
    <citation type="submission" date="2020-10" db="EMBL/GenBank/DDBJ databases">
        <title>Pygocentrus nattereri (red-bellied piranha) genome, fPygNat1, primary haplotype.</title>
        <authorList>
            <person name="Myers G."/>
            <person name="Meyer A."/>
            <person name="Karagic N."/>
            <person name="Pippel M."/>
            <person name="Winkler S."/>
            <person name="Tracey A."/>
            <person name="Wood J."/>
            <person name="Formenti G."/>
            <person name="Howe K."/>
            <person name="Fedrigo O."/>
            <person name="Jarvis E.D."/>
        </authorList>
    </citation>
    <scope>NUCLEOTIDE SEQUENCE [LARGE SCALE GENOMIC DNA]</scope>
</reference>
<dbReference type="GO" id="GO:0005085">
    <property type="term" value="F:guanyl-nucleotide exchange factor activity"/>
    <property type="evidence" value="ECO:0007669"/>
    <property type="project" value="UniProtKB-KW"/>
</dbReference>
<keyword evidence="7 9" id="KW-0344">Guanine-nucleotide releasing factor</keyword>
<evidence type="ECO:0000256" key="9">
    <source>
        <dbReference type="PROSITE-ProRule" id="PRU00168"/>
    </source>
</evidence>
<feature type="region of interest" description="Disordered" evidence="10">
    <location>
        <begin position="1"/>
        <end position="30"/>
    </location>
</feature>
<reference evidence="16" key="2">
    <citation type="submission" date="2025-08" db="UniProtKB">
        <authorList>
            <consortium name="Ensembl"/>
        </authorList>
    </citation>
    <scope>IDENTIFICATION</scope>
</reference>
<feature type="domain" description="PDZ" evidence="13">
    <location>
        <begin position="314"/>
        <end position="384"/>
    </location>
</feature>
<keyword evidence="8" id="KW-0472">Membrane</keyword>
<feature type="domain" description="N-terminal Ras-GEF" evidence="15">
    <location>
        <begin position="196"/>
        <end position="309"/>
    </location>
</feature>
<dbReference type="GO" id="GO:0005886">
    <property type="term" value="C:plasma membrane"/>
    <property type="evidence" value="ECO:0007669"/>
    <property type="project" value="UniProtKB-SubCell"/>
</dbReference>
<dbReference type="SUPFAM" id="SSF51206">
    <property type="entry name" value="cAMP-binding domain-like"/>
    <property type="match status" value="1"/>
</dbReference>
<dbReference type="GO" id="GO:0005737">
    <property type="term" value="C:cytoplasm"/>
    <property type="evidence" value="ECO:0007669"/>
    <property type="project" value="UniProtKB-SubCell"/>
</dbReference>
<dbReference type="InterPro" id="IPR014710">
    <property type="entry name" value="RmlC-like_jellyroll"/>
</dbReference>
<dbReference type="FunFam" id="1.20.870.10:FF:000001">
    <property type="entry name" value="rap guanine nucleotide exchange factor 2 isoform X2"/>
    <property type="match status" value="1"/>
</dbReference>
<dbReference type="Pfam" id="PF00595">
    <property type="entry name" value="PDZ"/>
    <property type="match status" value="1"/>
</dbReference>
<dbReference type="Gene3D" id="1.20.870.10">
    <property type="entry name" value="Son of sevenless (SoS) protein Chain: S domain 1"/>
    <property type="match status" value="1"/>
</dbReference>
<keyword evidence="4" id="KW-1003">Cell membrane</keyword>
<dbReference type="PROSITE" id="PS50009">
    <property type="entry name" value="RASGEF_CAT"/>
    <property type="match status" value="1"/>
</dbReference>
<feature type="compositionally biased region" description="Polar residues" evidence="10">
    <location>
        <begin position="1084"/>
        <end position="1094"/>
    </location>
</feature>
<evidence type="ECO:0000259" key="11">
    <source>
        <dbReference type="PROSITE" id="PS50009"/>
    </source>
</evidence>